<comment type="caution">
    <text evidence="1">The sequence shown here is derived from an EMBL/GenBank/DDBJ whole genome shotgun (WGS) entry which is preliminary data.</text>
</comment>
<protein>
    <submittedName>
        <fullName evidence="1">Unnamed protein product</fullName>
    </submittedName>
</protein>
<reference evidence="1" key="1">
    <citation type="submission" date="2023-04" db="EMBL/GenBank/DDBJ databases">
        <title>Ambrosiozyma monospora NBRC 1965.</title>
        <authorList>
            <person name="Ichikawa N."/>
            <person name="Sato H."/>
            <person name="Tonouchi N."/>
        </authorList>
    </citation>
    <scope>NUCLEOTIDE SEQUENCE</scope>
    <source>
        <strain evidence="1">NBRC 1965</strain>
    </source>
</reference>
<dbReference type="InterPro" id="IPR035189">
    <property type="entry name" value="Std1/Mth1"/>
</dbReference>
<evidence type="ECO:0000313" key="1">
    <source>
        <dbReference type="EMBL" id="GMG35398.1"/>
    </source>
</evidence>
<dbReference type="Pfam" id="PF17235">
    <property type="entry name" value="STD1"/>
    <property type="match status" value="1"/>
</dbReference>
<accession>A0A9W7DG29</accession>
<organism evidence="1 2">
    <name type="scientific">Ambrosiozyma monospora</name>
    <name type="common">Yeast</name>
    <name type="synonym">Endomycopsis monosporus</name>
    <dbReference type="NCBI Taxonomy" id="43982"/>
    <lineage>
        <taxon>Eukaryota</taxon>
        <taxon>Fungi</taxon>
        <taxon>Dikarya</taxon>
        <taxon>Ascomycota</taxon>
        <taxon>Saccharomycotina</taxon>
        <taxon>Pichiomycetes</taxon>
        <taxon>Pichiales</taxon>
        <taxon>Pichiaceae</taxon>
        <taxon>Ambrosiozyma</taxon>
    </lineage>
</organism>
<keyword evidence="2" id="KW-1185">Reference proteome</keyword>
<gene>
    <name evidence="1" type="ORF">Amon01_000453800</name>
</gene>
<name>A0A9W7DG29_AMBMO</name>
<dbReference type="AlphaFoldDB" id="A0A9W7DG29"/>
<dbReference type="EMBL" id="BSXU01002208">
    <property type="protein sequence ID" value="GMG35398.1"/>
    <property type="molecule type" value="Genomic_DNA"/>
</dbReference>
<dbReference type="OrthoDB" id="4088889at2759"/>
<dbReference type="Proteomes" id="UP001165063">
    <property type="component" value="Unassembled WGS sequence"/>
</dbReference>
<proteinExistence type="predicted"/>
<sequence length="278" mass="33142">MLKLLWPQNDVSFLDPDNRNFQVEINIPTYKHGLTEDSIDLQIRSLLYIYKKFKIYKLDHFVDTSDNIADDYIEFKYACKQTPEQIGSTSMSRSNNRSESYLINDKLDSIYNVHNFKNMFLDDPYRILIDFPKNKFRSMMILSDKPKDFGLPMLNDDFQFQVLQADSSDHEYRNVILNSPIYKEHEIEYDTKLKILNKVLAKQRQEHPEGFDKDTRHKIIRTYLIKLAFHIQVLRLFKTTVPEDMTEEQKEEFHANVRNAVRVRVKRESFKLSSHSTL</sequence>
<evidence type="ECO:0000313" key="2">
    <source>
        <dbReference type="Proteomes" id="UP001165063"/>
    </source>
</evidence>